<protein>
    <submittedName>
        <fullName evidence="2">Uncharacterized protein</fullName>
    </submittedName>
</protein>
<feature type="region of interest" description="Disordered" evidence="1">
    <location>
        <begin position="40"/>
        <end position="60"/>
    </location>
</feature>
<gene>
    <name evidence="2" type="ORF">EAH89_00980</name>
</gene>
<evidence type="ECO:0000313" key="3">
    <source>
        <dbReference type="Proteomes" id="UP000317078"/>
    </source>
</evidence>
<comment type="caution">
    <text evidence="2">The sequence shown here is derived from an EMBL/GenBank/DDBJ whole genome shotgun (WGS) entry which is preliminary data.</text>
</comment>
<dbReference type="EMBL" id="RCZP01000001">
    <property type="protein sequence ID" value="TPG61166.1"/>
    <property type="molecule type" value="Genomic_DNA"/>
</dbReference>
<reference evidence="2 3" key="1">
    <citation type="journal article" date="2019" name="Environ. Microbiol.">
        <title>Species interactions and distinct microbial communities in high Arctic permafrost affected cryosols are associated with the CH4 and CO2 gas fluxes.</title>
        <authorList>
            <person name="Altshuler I."/>
            <person name="Hamel J."/>
            <person name="Turney S."/>
            <person name="Magnuson E."/>
            <person name="Levesque R."/>
            <person name="Greer C."/>
            <person name="Whyte L.G."/>
        </authorList>
    </citation>
    <scope>NUCLEOTIDE SEQUENCE [LARGE SCALE GENOMIC DNA]</scope>
    <source>
        <strain evidence="2 3">S9.3B</strain>
    </source>
</reference>
<organism evidence="2 3">
    <name type="scientific">Muricoccus nepalensis</name>
    <dbReference type="NCBI Taxonomy" id="1854500"/>
    <lineage>
        <taxon>Bacteria</taxon>
        <taxon>Pseudomonadati</taxon>
        <taxon>Pseudomonadota</taxon>
        <taxon>Alphaproteobacteria</taxon>
        <taxon>Acetobacterales</taxon>
        <taxon>Roseomonadaceae</taxon>
        <taxon>Muricoccus</taxon>
    </lineage>
</organism>
<evidence type="ECO:0000256" key="1">
    <source>
        <dbReference type="SAM" id="MobiDB-lite"/>
    </source>
</evidence>
<dbReference type="RefSeq" id="WP_140880894.1">
    <property type="nucleotide sequence ID" value="NZ_RCZP01000001.1"/>
</dbReference>
<name>A0A502GJM4_9PROT</name>
<proteinExistence type="predicted"/>
<accession>A0A502GJM4</accession>
<keyword evidence="3" id="KW-1185">Reference proteome</keyword>
<dbReference type="Proteomes" id="UP000317078">
    <property type="component" value="Unassembled WGS sequence"/>
</dbReference>
<sequence>MDPSLTEALARSLGLERALAEHRDDVLAAGERAALIRAALPDPRDPAVEPVPPMRAGPRP</sequence>
<feature type="compositionally biased region" description="Pro residues" evidence="1">
    <location>
        <begin position="49"/>
        <end position="60"/>
    </location>
</feature>
<dbReference type="AlphaFoldDB" id="A0A502GJM4"/>
<evidence type="ECO:0000313" key="2">
    <source>
        <dbReference type="EMBL" id="TPG61166.1"/>
    </source>
</evidence>